<organism evidence="1 2">
    <name type="scientific">Cricetulus griseus</name>
    <name type="common">Chinese hamster</name>
    <name type="synonym">Cricetulus barabensis griseus</name>
    <dbReference type="NCBI Taxonomy" id="10029"/>
    <lineage>
        <taxon>Eukaryota</taxon>
        <taxon>Metazoa</taxon>
        <taxon>Chordata</taxon>
        <taxon>Craniata</taxon>
        <taxon>Vertebrata</taxon>
        <taxon>Euteleostomi</taxon>
        <taxon>Mammalia</taxon>
        <taxon>Eutheria</taxon>
        <taxon>Euarchontoglires</taxon>
        <taxon>Glires</taxon>
        <taxon>Rodentia</taxon>
        <taxon>Myomorpha</taxon>
        <taxon>Muroidea</taxon>
        <taxon>Cricetidae</taxon>
        <taxon>Cricetinae</taxon>
        <taxon>Cricetulus</taxon>
    </lineage>
</organism>
<protein>
    <submittedName>
        <fullName evidence="1">Uncharacterized protein</fullName>
    </submittedName>
</protein>
<name>G3HKE9_CRIGR</name>
<dbReference type="EMBL" id="JH000457">
    <property type="protein sequence ID" value="EGW12118.1"/>
    <property type="molecule type" value="Genomic_DNA"/>
</dbReference>
<dbReference type="InParanoid" id="G3HKE9"/>
<gene>
    <name evidence="1" type="ORF">I79_011169</name>
</gene>
<reference evidence="2" key="1">
    <citation type="journal article" date="2011" name="Nat. Biotechnol.">
        <title>The genomic sequence of the Chinese hamster ovary (CHO)-K1 cell line.</title>
        <authorList>
            <person name="Xu X."/>
            <person name="Nagarajan H."/>
            <person name="Lewis N.E."/>
            <person name="Pan S."/>
            <person name="Cai Z."/>
            <person name="Liu X."/>
            <person name="Chen W."/>
            <person name="Xie M."/>
            <person name="Wang W."/>
            <person name="Hammond S."/>
            <person name="Andersen M.R."/>
            <person name="Neff N."/>
            <person name="Passarelli B."/>
            <person name="Koh W."/>
            <person name="Fan H.C."/>
            <person name="Wang J."/>
            <person name="Gui Y."/>
            <person name="Lee K.H."/>
            <person name="Betenbaugh M.J."/>
            <person name="Quake S.R."/>
            <person name="Famili I."/>
            <person name="Palsson B.O."/>
            <person name="Wang J."/>
        </authorList>
    </citation>
    <scope>NUCLEOTIDE SEQUENCE [LARGE SCALE GENOMIC DNA]</scope>
    <source>
        <strain evidence="2">CHO K1 cell line</strain>
    </source>
</reference>
<proteinExistence type="predicted"/>
<evidence type="ECO:0000313" key="1">
    <source>
        <dbReference type="EMBL" id="EGW12118.1"/>
    </source>
</evidence>
<dbReference type="Proteomes" id="UP000001075">
    <property type="component" value="Unassembled WGS sequence"/>
</dbReference>
<sequence length="51" mass="5700">MASPQPSELILWLPLESLSQIDVLLRVQEDTGCLASRHGAHPWLVGMPHLR</sequence>
<dbReference type="AlphaFoldDB" id="G3HKE9"/>
<evidence type="ECO:0000313" key="2">
    <source>
        <dbReference type="Proteomes" id="UP000001075"/>
    </source>
</evidence>
<accession>G3HKE9</accession>